<dbReference type="AlphaFoldDB" id="A0AAN8ZXL2"/>
<comment type="caution">
    <text evidence="2">The sequence shown here is derived from an EMBL/GenBank/DDBJ whole genome shotgun (WGS) entry which is preliminary data.</text>
</comment>
<protein>
    <submittedName>
        <fullName evidence="2">Uncharacterized protein</fullName>
    </submittedName>
</protein>
<sequence>MKSFSVTQIFSFIAVFLLFTNISNAKREQTNIYTNVSNSFENRVSFRESSWARETKIQQVHKISRKKRLARFPVGSDMELKWSINVPFPSYTDYGLYFKISLPIKVPFPDFLSPDPIVRADEDETLYIDEYKNDYQYPLYDQHFYTEDSNLNWISQRKRDARTERKVIYTQLEEALENIGSNGRQCLLRAICDIGEAPLELGILGEIINTIFTASSAGRSKDPSEDNSYDTFIEAELHGKLNGDCAMRYPDCKVSPFDLIPYLIQTYT</sequence>
<dbReference type="PANTHER" id="PTHR21398:SF6">
    <property type="entry name" value="AGAP007094-PA"/>
    <property type="match status" value="1"/>
</dbReference>
<keyword evidence="1" id="KW-0732">Signal</keyword>
<feature type="chain" id="PRO_5042925537" evidence="1">
    <location>
        <begin position="26"/>
        <end position="268"/>
    </location>
</feature>
<reference evidence="2 3" key="1">
    <citation type="submission" date="2023-11" db="EMBL/GenBank/DDBJ databases">
        <title>Halocaridina rubra genome assembly.</title>
        <authorList>
            <person name="Smith C."/>
        </authorList>
    </citation>
    <scope>NUCLEOTIDE SEQUENCE [LARGE SCALE GENOMIC DNA]</scope>
    <source>
        <strain evidence="2">EP-1</strain>
        <tissue evidence="2">Whole</tissue>
    </source>
</reference>
<evidence type="ECO:0000256" key="1">
    <source>
        <dbReference type="SAM" id="SignalP"/>
    </source>
</evidence>
<dbReference type="EMBL" id="JAXCGZ010023107">
    <property type="protein sequence ID" value="KAK7017066.1"/>
    <property type="molecule type" value="Genomic_DNA"/>
</dbReference>
<dbReference type="Proteomes" id="UP001381693">
    <property type="component" value="Unassembled WGS sequence"/>
</dbReference>
<keyword evidence="3" id="KW-1185">Reference proteome</keyword>
<dbReference type="InterPro" id="IPR006631">
    <property type="entry name" value="DM4_12"/>
</dbReference>
<evidence type="ECO:0000313" key="3">
    <source>
        <dbReference type="Proteomes" id="UP001381693"/>
    </source>
</evidence>
<dbReference type="PANTHER" id="PTHR21398">
    <property type="entry name" value="AGAP007094-PA"/>
    <property type="match status" value="1"/>
</dbReference>
<dbReference type="SMART" id="SM00718">
    <property type="entry name" value="DM4_12"/>
    <property type="match status" value="1"/>
</dbReference>
<gene>
    <name evidence="2" type="ORF">SK128_006331</name>
</gene>
<dbReference type="Pfam" id="PF07841">
    <property type="entry name" value="DM4_12"/>
    <property type="match status" value="1"/>
</dbReference>
<feature type="signal peptide" evidence="1">
    <location>
        <begin position="1"/>
        <end position="25"/>
    </location>
</feature>
<name>A0AAN8ZXL2_HALRR</name>
<evidence type="ECO:0000313" key="2">
    <source>
        <dbReference type="EMBL" id="KAK7017066.1"/>
    </source>
</evidence>
<proteinExistence type="predicted"/>
<accession>A0AAN8ZXL2</accession>
<organism evidence="2 3">
    <name type="scientific">Halocaridina rubra</name>
    <name type="common">Hawaiian red shrimp</name>
    <dbReference type="NCBI Taxonomy" id="373956"/>
    <lineage>
        <taxon>Eukaryota</taxon>
        <taxon>Metazoa</taxon>
        <taxon>Ecdysozoa</taxon>
        <taxon>Arthropoda</taxon>
        <taxon>Crustacea</taxon>
        <taxon>Multicrustacea</taxon>
        <taxon>Malacostraca</taxon>
        <taxon>Eumalacostraca</taxon>
        <taxon>Eucarida</taxon>
        <taxon>Decapoda</taxon>
        <taxon>Pleocyemata</taxon>
        <taxon>Caridea</taxon>
        <taxon>Atyoidea</taxon>
        <taxon>Atyidae</taxon>
        <taxon>Halocaridina</taxon>
    </lineage>
</organism>